<evidence type="ECO:0000313" key="1">
    <source>
        <dbReference type="EMBL" id="GET20668.1"/>
    </source>
</evidence>
<evidence type="ECO:0000313" key="3">
    <source>
        <dbReference type="Proteomes" id="UP000240621"/>
    </source>
</evidence>
<dbReference type="EMBL" id="BLAU01000001">
    <property type="protein sequence ID" value="GET20668.1"/>
    <property type="molecule type" value="Genomic_DNA"/>
</dbReference>
<dbReference type="OrthoDB" id="9804145at2"/>
<protein>
    <submittedName>
        <fullName evidence="2">Uncharacterized protein</fullName>
    </submittedName>
</protein>
<evidence type="ECO:0000313" key="4">
    <source>
        <dbReference type="Proteomes" id="UP000396862"/>
    </source>
</evidence>
<keyword evidence="4" id="KW-1185">Reference proteome</keyword>
<reference evidence="1 4" key="2">
    <citation type="submission" date="2019-10" db="EMBL/GenBank/DDBJ databases">
        <title>Prolixibacter strains distinguished by the presence of nitrate reductase genes were adept at nitrate-dependent anaerobic corrosion of metallic iron and carbon steel.</title>
        <authorList>
            <person name="Iino T."/>
            <person name="Shono N."/>
            <person name="Ito K."/>
            <person name="Nakamura R."/>
            <person name="Sueoka K."/>
            <person name="Harayama S."/>
            <person name="Ohkuma M."/>
        </authorList>
    </citation>
    <scope>NUCLEOTIDE SEQUENCE [LARGE SCALE GENOMIC DNA]</scope>
    <source>
        <strain evidence="1 4">MIC1-1</strain>
    </source>
</reference>
<dbReference type="RefSeq" id="WP_106541090.1">
    <property type="nucleotide sequence ID" value="NZ_BLAU01000001.1"/>
</dbReference>
<accession>A0A2P8CHP1</accession>
<reference evidence="2 3" key="1">
    <citation type="submission" date="2018-03" db="EMBL/GenBank/DDBJ databases">
        <title>Genomic Encyclopedia of Archaeal and Bacterial Type Strains, Phase II (KMG-II): from individual species to whole genera.</title>
        <authorList>
            <person name="Goeker M."/>
        </authorList>
    </citation>
    <scope>NUCLEOTIDE SEQUENCE [LARGE SCALE GENOMIC DNA]</scope>
    <source>
        <strain evidence="2 3">DSM 27267</strain>
    </source>
</reference>
<evidence type="ECO:0000313" key="2">
    <source>
        <dbReference type="EMBL" id="PSK84495.1"/>
    </source>
</evidence>
<gene>
    <name evidence="2" type="ORF">CLV93_102283</name>
    <name evidence="1" type="ORF">JCM18694_09140</name>
</gene>
<comment type="caution">
    <text evidence="2">The sequence shown here is derived from an EMBL/GenBank/DDBJ whole genome shotgun (WGS) entry which is preliminary data.</text>
</comment>
<sequence length="208" mass="24553">MKYRIPRFLYRGDNDHKNKRELKNTLSYYQLQSNLINGGVGREIIEKPLFDLINKHVDTGWSETHFLSFSESEDIALRLGLHCELDKVVRNFMDYQEYFENDKDWDFALIALDTDKMSLVQVGQGVYEGFYSPSLKEFEFQLKYRIVLIDVVRCLDNQKGYEEAKKNSERDREWLVLPATVKQLNFGVENSGILDGACIHEIKKYKRY</sequence>
<dbReference type="EMBL" id="PYGC01000002">
    <property type="protein sequence ID" value="PSK84495.1"/>
    <property type="molecule type" value="Genomic_DNA"/>
</dbReference>
<name>A0A2P8CHP1_9BACT</name>
<dbReference type="Proteomes" id="UP000240621">
    <property type="component" value="Unassembled WGS sequence"/>
</dbReference>
<proteinExistence type="predicted"/>
<dbReference type="AlphaFoldDB" id="A0A2P8CHP1"/>
<dbReference type="Proteomes" id="UP000396862">
    <property type="component" value="Unassembled WGS sequence"/>
</dbReference>
<organism evidence="2 3">
    <name type="scientific">Prolixibacter denitrificans</name>
    <dbReference type="NCBI Taxonomy" id="1541063"/>
    <lineage>
        <taxon>Bacteria</taxon>
        <taxon>Pseudomonadati</taxon>
        <taxon>Bacteroidota</taxon>
        <taxon>Bacteroidia</taxon>
        <taxon>Marinilabiliales</taxon>
        <taxon>Prolixibacteraceae</taxon>
        <taxon>Prolixibacter</taxon>
    </lineage>
</organism>